<evidence type="ECO:0000313" key="5">
    <source>
        <dbReference type="EMBL" id="TVU38350.1"/>
    </source>
</evidence>
<dbReference type="InterPro" id="IPR036514">
    <property type="entry name" value="SGNH_hydro_sf"/>
</dbReference>
<dbReference type="OrthoDB" id="668524at2759"/>
<dbReference type="InterPro" id="IPR001087">
    <property type="entry name" value="GDSL"/>
</dbReference>
<dbReference type="Proteomes" id="UP000324897">
    <property type="component" value="Chromosome 4"/>
</dbReference>
<keyword evidence="2" id="KW-0378">Hydrolase</keyword>
<dbReference type="PANTHER" id="PTHR46020:SF4">
    <property type="entry name" value="OS04G0650200 PROTEIN"/>
    <property type="match status" value="1"/>
</dbReference>
<evidence type="ECO:0000256" key="1">
    <source>
        <dbReference type="ARBA" id="ARBA00008668"/>
    </source>
</evidence>
<dbReference type="GO" id="GO:0006629">
    <property type="term" value="P:lipid metabolic process"/>
    <property type="evidence" value="ECO:0007669"/>
    <property type="project" value="UniProtKB-KW"/>
</dbReference>
<dbReference type="Pfam" id="PF00657">
    <property type="entry name" value="Lipase_GDSL"/>
    <property type="match status" value="1"/>
</dbReference>
<keyword evidence="3" id="KW-0443">Lipid metabolism</keyword>
<dbReference type="Gene3D" id="3.40.50.1110">
    <property type="entry name" value="SGNH hydrolase"/>
    <property type="match status" value="1"/>
</dbReference>
<reference evidence="5 6" key="1">
    <citation type="journal article" date="2019" name="Sci. Rep.">
        <title>A high-quality genome of Eragrostis curvula grass provides insights into Poaceae evolution and supports new strategies to enhance forage quality.</title>
        <authorList>
            <person name="Carballo J."/>
            <person name="Santos B.A.C.M."/>
            <person name="Zappacosta D."/>
            <person name="Garbus I."/>
            <person name="Selva J.P."/>
            <person name="Gallo C.A."/>
            <person name="Diaz A."/>
            <person name="Albertini E."/>
            <person name="Caccamo M."/>
            <person name="Echenique V."/>
        </authorList>
    </citation>
    <scope>NUCLEOTIDE SEQUENCE [LARGE SCALE GENOMIC DNA]</scope>
    <source>
        <strain evidence="6">cv. Victoria</strain>
        <tissue evidence="5">Leaf</tissue>
    </source>
</reference>
<gene>
    <name evidence="5" type="ORF">EJB05_11713</name>
</gene>
<feature type="compositionally biased region" description="Polar residues" evidence="4">
    <location>
        <begin position="373"/>
        <end position="391"/>
    </location>
</feature>
<comment type="caution">
    <text evidence="5">The sequence shown here is derived from an EMBL/GenBank/DDBJ whole genome shotgun (WGS) entry which is preliminary data.</text>
</comment>
<evidence type="ECO:0000256" key="4">
    <source>
        <dbReference type="SAM" id="MobiDB-lite"/>
    </source>
</evidence>
<dbReference type="AlphaFoldDB" id="A0A5J9VTB5"/>
<protein>
    <submittedName>
        <fullName evidence="5">Uncharacterized protein</fullName>
    </submittedName>
</protein>
<dbReference type="Gramene" id="TVU38350">
    <property type="protein sequence ID" value="TVU38350"/>
    <property type="gene ID" value="EJB05_11713"/>
</dbReference>
<proteinExistence type="inferred from homology"/>
<evidence type="ECO:0000313" key="6">
    <source>
        <dbReference type="Proteomes" id="UP000324897"/>
    </source>
</evidence>
<evidence type="ECO:0000256" key="3">
    <source>
        <dbReference type="ARBA" id="ARBA00023098"/>
    </source>
</evidence>
<name>A0A5J9VTB5_9POAL</name>
<feature type="region of interest" description="Disordered" evidence="4">
    <location>
        <begin position="351"/>
        <end position="391"/>
    </location>
</feature>
<dbReference type="PANTHER" id="PTHR46020">
    <property type="entry name" value="OSJNBB0059K02.9 PROTEIN"/>
    <property type="match status" value="1"/>
</dbReference>
<sequence length="391" mass="43724">MYKLRLPPKITVRAVDVLCTHLLLTVQFLSLSFIQRETTMKSLFFVICILVLLHAAGHAESSRRHRDDRRQASSCKLFVFGDTFVDNGNTDKQGLTWWTRNWYKPYGVSDANHDYSPTGRFSDGKVQSDFLAMILGHDESPAPENMRRGDDDDDDSFGMNFAAGFSKAKAINTTASEFSAQIGRFRRLLKHGIISRDINQSVALVAFSGYDYTYIPHKDTDRHGYTNFIDDVTESIANGVSDIKELGVTKVLVNMLQPMGCSPRFTRTANNYTECIKSEITDIHNKKIKEKLGSEDSVLLLDLYTTFNQIIHPKSGTGFVHRHLPAARATRRAGTAARLTAGTAKNCSRCATSRTSTSTGTSITRRRLDGRPSWTSSKTPSRNFSTSIARQ</sequence>
<accession>A0A5J9VTB5</accession>
<dbReference type="GO" id="GO:0016788">
    <property type="term" value="F:hydrolase activity, acting on ester bonds"/>
    <property type="evidence" value="ECO:0007669"/>
    <property type="project" value="InterPro"/>
</dbReference>
<feature type="non-terminal residue" evidence="5">
    <location>
        <position position="1"/>
    </location>
</feature>
<keyword evidence="6" id="KW-1185">Reference proteome</keyword>
<dbReference type="EMBL" id="RWGY01000007">
    <property type="protein sequence ID" value="TVU38350.1"/>
    <property type="molecule type" value="Genomic_DNA"/>
</dbReference>
<organism evidence="5 6">
    <name type="scientific">Eragrostis curvula</name>
    <name type="common">weeping love grass</name>
    <dbReference type="NCBI Taxonomy" id="38414"/>
    <lineage>
        <taxon>Eukaryota</taxon>
        <taxon>Viridiplantae</taxon>
        <taxon>Streptophyta</taxon>
        <taxon>Embryophyta</taxon>
        <taxon>Tracheophyta</taxon>
        <taxon>Spermatophyta</taxon>
        <taxon>Magnoliopsida</taxon>
        <taxon>Liliopsida</taxon>
        <taxon>Poales</taxon>
        <taxon>Poaceae</taxon>
        <taxon>PACMAD clade</taxon>
        <taxon>Chloridoideae</taxon>
        <taxon>Eragrostideae</taxon>
        <taxon>Eragrostidinae</taxon>
        <taxon>Eragrostis</taxon>
    </lineage>
</organism>
<evidence type="ECO:0000256" key="2">
    <source>
        <dbReference type="ARBA" id="ARBA00022801"/>
    </source>
</evidence>
<feature type="compositionally biased region" description="Low complexity" evidence="4">
    <location>
        <begin position="351"/>
        <end position="363"/>
    </location>
</feature>
<comment type="similarity">
    <text evidence="1">Belongs to the 'GDSL' lipolytic enzyme family.</text>
</comment>